<evidence type="ECO:0000256" key="1">
    <source>
        <dbReference type="SAM" id="MobiDB-lite"/>
    </source>
</evidence>
<protein>
    <submittedName>
        <fullName evidence="2">Uncharacterized protein</fullName>
    </submittedName>
</protein>
<proteinExistence type="predicted"/>
<feature type="compositionally biased region" description="Polar residues" evidence="1">
    <location>
        <begin position="92"/>
        <end position="101"/>
    </location>
</feature>
<reference evidence="2 3" key="1">
    <citation type="journal article" date="2022" name="Front. Cell. Infect. Microbiol.">
        <title>The Genomes of Two Strains of Taenia crassiceps the Animal Model for the Study of Human Cysticercosis.</title>
        <authorList>
            <person name="Bobes R.J."/>
            <person name="Estrada K."/>
            <person name="Rios-Valencia D.G."/>
            <person name="Calderon-Gallegos A."/>
            <person name="de la Torre P."/>
            <person name="Carrero J.C."/>
            <person name="Sanchez-Flores A."/>
            <person name="Laclette J.P."/>
        </authorList>
    </citation>
    <scope>NUCLEOTIDE SEQUENCE [LARGE SCALE GENOMIC DNA]</scope>
    <source>
        <strain evidence="2">WFUcys</strain>
    </source>
</reference>
<evidence type="ECO:0000313" key="3">
    <source>
        <dbReference type="Proteomes" id="UP001651158"/>
    </source>
</evidence>
<dbReference type="EMBL" id="JAKROA010000004">
    <property type="protein sequence ID" value="KAL5108128.1"/>
    <property type="molecule type" value="Genomic_DNA"/>
</dbReference>
<evidence type="ECO:0000313" key="2">
    <source>
        <dbReference type="EMBL" id="KAL5108128.1"/>
    </source>
</evidence>
<sequence length="117" mass="12749">MLLECLRLVIQLPLRLPSPLHPTSRTSTFSTHLMILMGEEDTRTPIPNPAPHSSHFCRLHPTALEGSYNAARADMAAGDGSPQRDIKVQAPVSHSSRSENTTTVPYAVVGINLKDIP</sequence>
<keyword evidence="3" id="KW-1185">Reference proteome</keyword>
<dbReference type="Proteomes" id="UP001651158">
    <property type="component" value="Unassembled WGS sequence"/>
</dbReference>
<accession>A0ABR4QFN2</accession>
<name>A0ABR4QFN2_9CEST</name>
<feature type="region of interest" description="Disordered" evidence="1">
    <location>
        <begin position="74"/>
        <end position="101"/>
    </location>
</feature>
<comment type="caution">
    <text evidence="2">The sequence shown here is derived from an EMBL/GenBank/DDBJ whole genome shotgun (WGS) entry which is preliminary data.</text>
</comment>
<gene>
    <name evidence="2" type="ORF">TcWFU_008836</name>
</gene>
<organism evidence="2 3">
    <name type="scientific">Taenia crassiceps</name>
    <dbReference type="NCBI Taxonomy" id="6207"/>
    <lineage>
        <taxon>Eukaryota</taxon>
        <taxon>Metazoa</taxon>
        <taxon>Spiralia</taxon>
        <taxon>Lophotrochozoa</taxon>
        <taxon>Platyhelminthes</taxon>
        <taxon>Cestoda</taxon>
        <taxon>Eucestoda</taxon>
        <taxon>Cyclophyllidea</taxon>
        <taxon>Taeniidae</taxon>
        <taxon>Taenia</taxon>
    </lineage>
</organism>